<keyword evidence="8" id="KW-1185">Reference proteome</keyword>
<dbReference type="Pfam" id="PF13532">
    <property type="entry name" value="2OG-FeII_Oxy_2"/>
    <property type="match status" value="1"/>
</dbReference>
<dbReference type="InterPro" id="IPR004574">
    <property type="entry name" value="Alkb"/>
</dbReference>
<accession>A0ABR2YJM8</accession>
<dbReference type="Pfam" id="PF00462">
    <property type="entry name" value="Glutaredoxin"/>
    <property type="match status" value="1"/>
</dbReference>
<evidence type="ECO:0000256" key="3">
    <source>
        <dbReference type="ARBA" id="ARBA00022964"/>
    </source>
</evidence>
<evidence type="ECO:0000256" key="5">
    <source>
        <dbReference type="ARBA" id="ARBA00023004"/>
    </source>
</evidence>
<dbReference type="PROSITE" id="PS51471">
    <property type="entry name" value="FE2OG_OXY"/>
    <property type="match status" value="1"/>
</dbReference>
<dbReference type="InterPro" id="IPR002109">
    <property type="entry name" value="Glutaredoxin"/>
</dbReference>
<evidence type="ECO:0000256" key="1">
    <source>
        <dbReference type="ARBA" id="ARBA00007879"/>
    </source>
</evidence>
<dbReference type="InterPro" id="IPR036249">
    <property type="entry name" value="Thioredoxin-like_sf"/>
</dbReference>
<dbReference type="Gene3D" id="2.60.120.590">
    <property type="entry name" value="Alpha-ketoglutarate-dependent dioxygenase AlkB-like"/>
    <property type="match status" value="1"/>
</dbReference>
<dbReference type="PROSITE" id="PS51354">
    <property type="entry name" value="GLUTAREDOXIN_2"/>
    <property type="match status" value="1"/>
</dbReference>
<evidence type="ECO:0000259" key="6">
    <source>
        <dbReference type="PROSITE" id="PS51471"/>
    </source>
</evidence>
<evidence type="ECO:0000313" key="7">
    <source>
        <dbReference type="EMBL" id="KAK9906670.1"/>
    </source>
</evidence>
<dbReference type="PANTHER" id="PTHR16557">
    <property type="entry name" value="ALKYLATED DNA REPAIR PROTEIN ALKB-RELATED"/>
    <property type="match status" value="1"/>
</dbReference>
<dbReference type="InterPro" id="IPR027450">
    <property type="entry name" value="AlkB-like"/>
</dbReference>
<evidence type="ECO:0000256" key="2">
    <source>
        <dbReference type="ARBA" id="ARBA00022723"/>
    </source>
</evidence>
<organism evidence="7 8">
    <name type="scientific">Coccomyxa subellipsoidea</name>
    <dbReference type="NCBI Taxonomy" id="248742"/>
    <lineage>
        <taxon>Eukaryota</taxon>
        <taxon>Viridiplantae</taxon>
        <taxon>Chlorophyta</taxon>
        <taxon>core chlorophytes</taxon>
        <taxon>Trebouxiophyceae</taxon>
        <taxon>Trebouxiophyceae incertae sedis</taxon>
        <taxon>Coccomyxaceae</taxon>
        <taxon>Coccomyxa</taxon>
    </lineage>
</organism>
<evidence type="ECO:0000256" key="4">
    <source>
        <dbReference type="ARBA" id="ARBA00023002"/>
    </source>
</evidence>
<dbReference type="EMBL" id="JALJOT010000010">
    <property type="protein sequence ID" value="KAK9906670.1"/>
    <property type="molecule type" value="Genomic_DNA"/>
</dbReference>
<keyword evidence="2" id="KW-0479">Metal-binding</keyword>
<dbReference type="Proteomes" id="UP001491310">
    <property type="component" value="Unassembled WGS sequence"/>
</dbReference>
<proteinExistence type="inferred from homology"/>
<comment type="caution">
    <text evidence="7">The sequence shown here is derived from an EMBL/GenBank/DDBJ whole genome shotgun (WGS) entry which is preliminary data.</text>
</comment>
<keyword evidence="4" id="KW-0560">Oxidoreductase</keyword>
<dbReference type="Gene3D" id="3.40.30.10">
    <property type="entry name" value="Glutaredoxin"/>
    <property type="match status" value="1"/>
</dbReference>
<reference evidence="7 8" key="1">
    <citation type="journal article" date="2024" name="Nat. Commun.">
        <title>Phylogenomics reveals the evolutionary origins of lichenization in chlorophyte algae.</title>
        <authorList>
            <person name="Puginier C."/>
            <person name="Libourel C."/>
            <person name="Otte J."/>
            <person name="Skaloud P."/>
            <person name="Haon M."/>
            <person name="Grisel S."/>
            <person name="Petersen M."/>
            <person name="Berrin J.G."/>
            <person name="Delaux P.M."/>
            <person name="Dal Grande F."/>
            <person name="Keller J."/>
        </authorList>
    </citation>
    <scope>NUCLEOTIDE SEQUENCE [LARGE SCALE GENOMIC DNA]</scope>
    <source>
        <strain evidence="7 8">SAG 216-7</strain>
    </source>
</reference>
<evidence type="ECO:0000313" key="8">
    <source>
        <dbReference type="Proteomes" id="UP001491310"/>
    </source>
</evidence>
<dbReference type="SUPFAM" id="SSF52833">
    <property type="entry name" value="Thioredoxin-like"/>
    <property type="match status" value="1"/>
</dbReference>
<comment type="similarity">
    <text evidence="1">Belongs to the alkB family.</text>
</comment>
<keyword evidence="5" id="KW-0408">Iron</keyword>
<dbReference type="PANTHER" id="PTHR16557:SF11">
    <property type="entry name" value="ALPHA-KETOGLUTARATE-DEPENDENT DIOXYGENASE ALKB"/>
    <property type="match status" value="1"/>
</dbReference>
<dbReference type="SUPFAM" id="SSF51197">
    <property type="entry name" value="Clavaminate synthase-like"/>
    <property type="match status" value="1"/>
</dbReference>
<dbReference type="InterPro" id="IPR005123">
    <property type="entry name" value="Oxoglu/Fe-dep_dioxygenase_dom"/>
</dbReference>
<protein>
    <recommendedName>
        <fullName evidence="6">Fe2OG dioxygenase domain-containing protein</fullName>
    </recommendedName>
</protein>
<gene>
    <name evidence="7" type="ORF">WJX75_005879</name>
</gene>
<sequence length="357" mass="39096">MAEKKYQLHWHQEMRNRKGKLRGGKLRQVPTDLSGVLDFQDRSMWHSRAVLVAHSTDLNKKVFGLASHPGFYVICGAMSAEVQQHLIMAALQEYTEAPSNTNHTRVHGQLTEQLLRKLRWATLGPQFDWTARVYDVHAPYRPLPAELRTLAVAISSAVAGLDMHPAGVHDWGDWEPDVALVNYYREGDTLGGHKDDAEQNLCAPIVALSLGCDAIFLLGGETRDEEPVAMRIRGGDAVVMEGSARQVYHGVPRVFSGDGCRGKSYCPYTKLTKEALFAVLPRSMVHTEDIDLRPDGDAVQAYLTLMTGKPTVPYVFANGEFVGGSEETIALLQTGTLPALLAAKETPIGTAPPGVAT</sequence>
<name>A0ABR2YJM8_9CHLO</name>
<keyword evidence="3" id="KW-0223">Dioxygenase</keyword>
<feature type="domain" description="Fe2OG dioxygenase" evidence="6">
    <location>
        <begin position="175"/>
        <end position="274"/>
    </location>
</feature>
<dbReference type="InterPro" id="IPR037151">
    <property type="entry name" value="AlkB-like_sf"/>
</dbReference>